<feature type="region of interest" description="Disordered" evidence="1">
    <location>
        <begin position="378"/>
        <end position="424"/>
    </location>
</feature>
<gene>
    <name evidence="2" type="ORF">IFR04_011928</name>
</gene>
<dbReference type="Proteomes" id="UP000664132">
    <property type="component" value="Unassembled WGS sequence"/>
</dbReference>
<evidence type="ECO:0000313" key="2">
    <source>
        <dbReference type="EMBL" id="KAG4414951.1"/>
    </source>
</evidence>
<dbReference type="AlphaFoldDB" id="A0A8H7T9W1"/>
<keyword evidence="3" id="KW-1185">Reference proteome</keyword>
<sequence>MGEDVTSDYTPENQLQTLLRTWIYITEVLVTDGYSACLLKEFSNIVNGEIDQARVSAIAVPPASSITEPALSEGLRSPAILSLIPDHHTCDDSSSLSVVHNGARNYAAGSDARHPANVYSKLMSRSNVEDRADAVTDDGFEDETNYSDVDESSGVPPCLVSASACLSQYHSRSPAQAYEERLATEETTSQSPSSLNSCALVQMNPLRGPSYQLESQSLLMTRATVSHKTTSTDTPVIFTPPVSIAGLGNIGLDTDQSDDAPRKACPSVDPPPTQTEQRSPRLADPLALLTGSTISPDVLSRIPNPEISNLWHYLRSQRASLLEGLDKTPGITEPRETAADRIKRLLARYQGQYEALPSDDNHFPGLYRRLYLANIHNLKEQEAKTRQTSPPKRDRKRQKTTRQTSPRKGKRKRQKPTNSHEGVRRSLNDDFVDFLLPQLLQKEGDTRRDAKRRFGNWMGLGRTCSRFAKEFGAGIFLLLPRDIPDETFRDFSIPQEDALVAYLYQTQPTLKSDIENLTAFLVQVVEDQRVPSKKLKLETLSEQDMESRERAGGSLKDLFEFSDEVDYTSFLTDEALSPLYPSSPVTPTCSFTTSEPAGDDMVVLDTHVSGSPGRGTLYDAERLGDGKSMERFDEDFFLV</sequence>
<proteinExistence type="predicted"/>
<reference evidence="2" key="1">
    <citation type="submission" date="2021-02" db="EMBL/GenBank/DDBJ databases">
        <title>Genome sequence Cadophora malorum strain M34.</title>
        <authorList>
            <person name="Stefanovic E."/>
            <person name="Vu D."/>
            <person name="Scully C."/>
            <person name="Dijksterhuis J."/>
            <person name="Roader J."/>
            <person name="Houbraken J."/>
        </authorList>
    </citation>
    <scope>NUCLEOTIDE SEQUENCE</scope>
    <source>
        <strain evidence="2">M34</strain>
    </source>
</reference>
<evidence type="ECO:0000313" key="3">
    <source>
        <dbReference type="Proteomes" id="UP000664132"/>
    </source>
</evidence>
<name>A0A8H7T9W1_9HELO</name>
<feature type="compositionally biased region" description="Basic residues" evidence="1">
    <location>
        <begin position="393"/>
        <end position="415"/>
    </location>
</feature>
<feature type="region of interest" description="Disordered" evidence="1">
    <location>
        <begin position="248"/>
        <end position="281"/>
    </location>
</feature>
<dbReference type="EMBL" id="JAFJYH010000242">
    <property type="protein sequence ID" value="KAG4414951.1"/>
    <property type="molecule type" value="Genomic_DNA"/>
</dbReference>
<evidence type="ECO:0000256" key="1">
    <source>
        <dbReference type="SAM" id="MobiDB-lite"/>
    </source>
</evidence>
<feature type="region of interest" description="Disordered" evidence="1">
    <location>
        <begin position="127"/>
        <end position="154"/>
    </location>
</feature>
<dbReference type="OrthoDB" id="3515910at2759"/>
<feature type="compositionally biased region" description="Acidic residues" evidence="1">
    <location>
        <begin position="135"/>
        <end position="151"/>
    </location>
</feature>
<protein>
    <submittedName>
        <fullName evidence="2">Uncharacterized protein</fullName>
    </submittedName>
</protein>
<accession>A0A8H7T9W1</accession>
<comment type="caution">
    <text evidence="2">The sequence shown here is derived from an EMBL/GenBank/DDBJ whole genome shotgun (WGS) entry which is preliminary data.</text>
</comment>
<organism evidence="2 3">
    <name type="scientific">Cadophora malorum</name>
    <dbReference type="NCBI Taxonomy" id="108018"/>
    <lineage>
        <taxon>Eukaryota</taxon>
        <taxon>Fungi</taxon>
        <taxon>Dikarya</taxon>
        <taxon>Ascomycota</taxon>
        <taxon>Pezizomycotina</taxon>
        <taxon>Leotiomycetes</taxon>
        <taxon>Helotiales</taxon>
        <taxon>Ploettnerulaceae</taxon>
        <taxon>Cadophora</taxon>
    </lineage>
</organism>